<reference evidence="3 4" key="1">
    <citation type="submission" date="2019-06" db="EMBL/GenBank/DDBJ databases">
        <title>Whole genome sequence for Rhodospirillaceae sp. R148.</title>
        <authorList>
            <person name="Wang G."/>
        </authorList>
    </citation>
    <scope>NUCLEOTIDE SEQUENCE [LARGE SCALE GENOMIC DNA]</scope>
    <source>
        <strain evidence="3 4">R148</strain>
    </source>
</reference>
<dbReference type="AlphaFoldDB" id="A0A545TLA0"/>
<keyword evidence="4" id="KW-1185">Reference proteome</keyword>
<gene>
    <name evidence="3" type="ORF">FKG95_20095</name>
</gene>
<feature type="transmembrane region" description="Helical" evidence="2">
    <location>
        <begin position="61"/>
        <end position="79"/>
    </location>
</feature>
<dbReference type="InterPro" id="IPR013424">
    <property type="entry name" value="Ice-binding_C"/>
</dbReference>
<accession>A0A545TLA0</accession>
<organism evidence="3 4">
    <name type="scientific">Denitrobaculum tricleocarpae</name>
    <dbReference type="NCBI Taxonomy" id="2591009"/>
    <lineage>
        <taxon>Bacteria</taxon>
        <taxon>Pseudomonadati</taxon>
        <taxon>Pseudomonadota</taxon>
        <taxon>Alphaproteobacteria</taxon>
        <taxon>Rhodospirillales</taxon>
        <taxon>Rhodospirillaceae</taxon>
        <taxon>Denitrobaculum</taxon>
    </lineage>
</organism>
<keyword evidence="2" id="KW-0812">Transmembrane</keyword>
<evidence type="ECO:0000256" key="1">
    <source>
        <dbReference type="SAM" id="MobiDB-lite"/>
    </source>
</evidence>
<dbReference type="EMBL" id="VHSH01000007">
    <property type="protein sequence ID" value="TQV77987.1"/>
    <property type="molecule type" value="Genomic_DNA"/>
</dbReference>
<dbReference type="NCBIfam" id="TIGR02595">
    <property type="entry name" value="PEP_CTERM"/>
    <property type="match status" value="1"/>
</dbReference>
<keyword evidence="2" id="KW-0472">Membrane</keyword>
<evidence type="ECO:0000256" key="2">
    <source>
        <dbReference type="SAM" id="Phobius"/>
    </source>
</evidence>
<feature type="compositionally biased region" description="Polar residues" evidence="1">
    <location>
        <begin position="1"/>
        <end position="15"/>
    </location>
</feature>
<proteinExistence type="predicted"/>
<comment type="caution">
    <text evidence="3">The sequence shown here is derived from an EMBL/GenBank/DDBJ whole genome shotgun (WGS) entry which is preliminary data.</text>
</comment>
<feature type="region of interest" description="Disordered" evidence="1">
    <location>
        <begin position="1"/>
        <end position="27"/>
    </location>
</feature>
<keyword evidence="2" id="KW-1133">Transmembrane helix</keyword>
<sequence length="88" mass="9046">MTGSPGRSGSITTGAGSRASRGRSITTSLPDLWRISPKAGESRVRLDLVTRHAAAAVPEPATLLTLATGLLALGGAGRLRRRRKSVAA</sequence>
<name>A0A545TLA0_9PROT</name>
<protein>
    <submittedName>
        <fullName evidence="3">PEP-CTERM sorting domain-containing protein</fullName>
    </submittedName>
</protein>
<evidence type="ECO:0000313" key="3">
    <source>
        <dbReference type="EMBL" id="TQV77987.1"/>
    </source>
</evidence>
<evidence type="ECO:0000313" key="4">
    <source>
        <dbReference type="Proteomes" id="UP000315252"/>
    </source>
</evidence>
<dbReference type="Proteomes" id="UP000315252">
    <property type="component" value="Unassembled WGS sequence"/>
</dbReference>